<protein>
    <submittedName>
        <fullName evidence="2">Sfi1 domain-containing protein</fullName>
    </submittedName>
</protein>
<keyword evidence="1" id="KW-1185">Reference proteome</keyword>
<evidence type="ECO:0000313" key="1">
    <source>
        <dbReference type="Proteomes" id="UP000095280"/>
    </source>
</evidence>
<organism evidence="1 2">
    <name type="scientific">Macrostomum lignano</name>
    <dbReference type="NCBI Taxonomy" id="282301"/>
    <lineage>
        <taxon>Eukaryota</taxon>
        <taxon>Metazoa</taxon>
        <taxon>Spiralia</taxon>
        <taxon>Lophotrochozoa</taxon>
        <taxon>Platyhelminthes</taxon>
        <taxon>Rhabditophora</taxon>
        <taxon>Macrostomorpha</taxon>
        <taxon>Macrostomida</taxon>
        <taxon>Macrostomidae</taxon>
        <taxon>Macrostomum</taxon>
    </lineage>
</organism>
<name>A0A1I8FZX8_9PLAT</name>
<evidence type="ECO:0000313" key="2">
    <source>
        <dbReference type="WBParaSite" id="maker-uti_cns_0000340-snap-gene-1.14-mRNA-1"/>
    </source>
</evidence>
<proteinExistence type="predicted"/>
<sequence>GRPLLLRWLLRGFKWWSQRLERAKRCHKDWRVRNHLQKVDKQDRNVARALQQCVLTWRLRLLWGAGWKSVPLQQLLRISGQSQRKRLQHKVQRKLIADLRSSKAKLGVRSDLPEQKLLQDDQALDPHCGDQQDLVLAGRCPIRHGLPGPVQRHSRLPSRRFLQAAARLPPAGLL</sequence>
<reference evidence="2" key="1">
    <citation type="submission" date="2016-11" db="UniProtKB">
        <authorList>
            <consortium name="WormBaseParasite"/>
        </authorList>
    </citation>
    <scope>IDENTIFICATION</scope>
</reference>
<dbReference type="WBParaSite" id="maker-uti_cns_0000340-snap-gene-1.14-mRNA-1">
    <property type="protein sequence ID" value="maker-uti_cns_0000340-snap-gene-1.14-mRNA-1"/>
    <property type="gene ID" value="maker-uti_cns_0000340-snap-gene-1.14"/>
</dbReference>
<accession>A0A1I8FZX8</accession>
<dbReference type="Proteomes" id="UP000095280">
    <property type="component" value="Unplaced"/>
</dbReference>
<dbReference type="AlphaFoldDB" id="A0A1I8FZX8"/>